<keyword evidence="4" id="KW-1185">Reference proteome</keyword>
<protein>
    <recommendedName>
        <fullName evidence="5">Peptidase S54 rhomboid domain-containing protein</fullName>
    </recommendedName>
</protein>
<dbReference type="Proteomes" id="UP000248349">
    <property type="component" value="Unassembled WGS sequence"/>
</dbReference>
<name>A0A318ZNJ0_9EURO</name>
<keyword evidence="2" id="KW-1133">Transmembrane helix</keyword>
<feature type="region of interest" description="Disordered" evidence="1">
    <location>
        <begin position="277"/>
        <end position="340"/>
    </location>
</feature>
<keyword evidence="2" id="KW-0812">Transmembrane</keyword>
<dbReference type="RefSeq" id="XP_025431995.1">
    <property type="nucleotide sequence ID" value="XM_025572623.1"/>
</dbReference>
<reference evidence="3 4" key="1">
    <citation type="submission" date="2016-12" db="EMBL/GenBank/DDBJ databases">
        <title>The genomes of Aspergillus section Nigri reveals drivers in fungal speciation.</title>
        <authorList>
            <consortium name="DOE Joint Genome Institute"/>
            <person name="Vesth T.C."/>
            <person name="Nybo J."/>
            <person name="Theobald S."/>
            <person name="Brandl J."/>
            <person name="Frisvad J.C."/>
            <person name="Nielsen K.F."/>
            <person name="Lyhne E.K."/>
            <person name="Kogle M.E."/>
            <person name="Kuo A."/>
            <person name="Riley R."/>
            <person name="Clum A."/>
            <person name="Nolan M."/>
            <person name="Lipzen A."/>
            <person name="Salamov A."/>
            <person name="Henrissat B."/>
            <person name="Wiebenga A."/>
            <person name="De Vries R.P."/>
            <person name="Grigoriev I.V."/>
            <person name="Mortensen U.H."/>
            <person name="Andersen M.R."/>
            <person name="Baker S.E."/>
        </authorList>
    </citation>
    <scope>NUCLEOTIDE SEQUENCE [LARGE SCALE GENOMIC DNA]</scope>
    <source>
        <strain evidence="3 4">JOP 1030-1</strain>
    </source>
</reference>
<evidence type="ECO:0008006" key="5">
    <source>
        <dbReference type="Google" id="ProtNLM"/>
    </source>
</evidence>
<evidence type="ECO:0000313" key="4">
    <source>
        <dbReference type="Proteomes" id="UP000248349"/>
    </source>
</evidence>
<dbReference type="STRING" id="1450539.A0A318ZNJ0"/>
<feature type="transmembrane region" description="Helical" evidence="2">
    <location>
        <begin position="49"/>
        <end position="76"/>
    </location>
</feature>
<feature type="compositionally biased region" description="Gly residues" evidence="1">
    <location>
        <begin position="288"/>
        <end position="298"/>
    </location>
</feature>
<organism evidence="3 4">
    <name type="scientific">Aspergillus saccharolyticus JOP 1030-1</name>
    <dbReference type="NCBI Taxonomy" id="1450539"/>
    <lineage>
        <taxon>Eukaryota</taxon>
        <taxon>Fungi</taxon>
        <taxon>Dikarya</taxon>
        <taxon>Ascomycota</taxon>
        <taxon>Pezizomycotina</taxon>
        <taxon>Eurotiomycetes</taxon>
        <taxon>Eurotiomycetidae</taxon>
        <taxon>Eurotiales</taxon>
        <taxon>Aspergillaceae</taxon>
        <taxon>Aspergillus</taxon>
        <taxon>Aspergillus subgen. Circumdati</taxon>
    </lineage>
</organism>
<sequence length="340" mass="36165">MQTSGLTNAPISKCLLIYTIAASVALAIFDVKHLVDIHVTPHFFPYSQFWRIAVWQVAGFANSTEALFAAMLAYHLRVVERAWGKRKMATFLLTILLPTTLLPPLILTTLLRPLTLSKLNYLPSGPTALLFALLAQYHASIPATLRYSFAVSGTPSTGSSTSNTASPNSSSRTNPSNSSNNNNNNTSTQPATEQQQHQQQQPPKYQSQPTITLTDKSTTYLIALQLALSQFPATILPAVVGWGVGLAWRTEVLPLVGVPGGYRWRVPGWVVGDGSVRAAGGDRSSVRGGSGGGSGSGGERYEELRRRLEGEVVAASASSTGTGAGEGAAQRVRRGMGLSG</sequence>
<dbReference type="AlphaFoldDB" id="A0A318ZNJ0"/>
<proteinExistence type="predicted"/>
<dbReference type="EMBL" id="KZ821229">
    <property type="protein sequence ID" value="PYH46013.1"/>
    <property type="molecule type" value="Genomic_DNA"/>
</dbReference>
<accession>A0A318ZNJ0</accession>
<evidence type="ECO:0000256" key="1">
    <source>
        <dbReference type="SAM" id="MobiDB-lite"/>
    </source>
</evidence>
<dbReference type="GeneID" id="37073851"/>
<evidence type="ECO:0000256" key="2">
    <source>
        <dbReference type="SAM" id="Phobius"/>
    </source>
</evidence>
<feature type="compositionally biased region" description="Low complexity" evidence="1">
    <location>
        <begin position="156"/>
        <end position="209"/>
    </location>
</feature>
<feature type="compositionally biased region" description="Basic and acidic residues" evidence="1">
    <location>
        <begin position="299"/>
        <end position="310"/>
    </location>
</feature>
<feature type="transmembrane region" description="Helical" evidence="2">
    <location>
        <begin position="12"/>
        <end position="29"/>
    </location>
</feature>
<gene>
    <name evidence="3" type="ORF">BP01DRAFT_317935</name>
</gene>
<feature type="compositionally biased region" description="Low complexity" evidence="1">
    <location>
        <begin position="311"/>
        <end position="321"/>
    </location>
</feature>
<feature type="region of interest" description="Disordered" evidence="1">
    <location>
        <begin position="156"/>
        <end position="210"/>
    </location>
</feature>
<evidence type="ECO:0000313" key="3">
    <source>
        <dbReference type="EMBL" id="PYH46013.1"/>
    </source>
</evidence>
<dbReference type="OrthoDB" id="272778at2759"/>
<keyword evidence="2" id="KW-0472">Membrane</keyword>
<feature type="transmembrane region" description="Helical" evidence="2">
    <location>
        <begin position="88"/>
        <end position="107"/>
    </location>
</feature>